<keyword evidence="3" id="KW-1185">Reference proteome</keyword>
<proteinExistence type="predicted"/>
<evidence type="ECO:0000313" key="2">
    <source>
        <dbReference type="EMBL" id="GJT83443.1"/>
    </source>
</evidence>
<name>A0ABQ5H6W3_9ASTR</name>
<reference evidence="2" key="1">
    <citation type="journal article" date="2022" name="Int. J. Mol. Sci.">
        <title>Draft Genome of Tanacetum Coccineum: Genomic Comparison of Closely Related Tanacetum-Family Plants.</title>
        <authorList>
            <person name="Yamashiro T."/>
            <person name="Shiraishi A."/>
            <person name="Nakayama K."/>
            <person name="Satake H."/>
        </authorList>
    </citation>
    <scope>NUCLEOTIDE SEQUENCE</scope>
</reference>
<accession>A0ABQ5H6W3</accession>
<organism evidence="2 3">
    <name type="scientific">Tanacetum coccineum</name>
    <dbReference type="NCBI Taxonomy" id="301880"/>
    <lineage>
        <taxon>Eukaryota</taxon>
        <taxon>Viridiplantae</taxon>
        <taxon>Streptophyta</taxon>
        <taxon>Embryophyta</taxon>
        <taxon>Tracheophyta</taxon>
        <taxon>Spermatophyta</taxon>
        <taxon>Magnoliopsida</taxon>
        <taxon>eudicotyledons</taxon>
        <taxon>Gunneridae</taxon>
        <taxon>Pentapetalae</taxon>
        <taxon>asterids</taxon>
        <taxon>campanulids</taxon>
        <taxon>Asterales</taxon>
        <taxon>Asteraceae</taxon>
        <taxon>Asteroideae</taxon>
        <taxon>Anthemideae</taxon>
        <taxon>Anthemidinae</taxon>
        <taxon>Tanacetum</taxon>
    </lineage>
</organism>
<dbReference type="EMBL" id="BQNB010019263">
    <property type="protein sequence ID" value="GJT83443.1"/>
    <property type="molecule type" value="Genomic_DNA"/>
</dbReference>
<dbReference type="Pfam" id="PF07727">
    <property type="entry name" value="RVT_2"/>
    <property type="match status" value="1"/>
</dbReference>
<comment type="caution">
    <text evidence="2">The sequence shown here is derived from an EMBL/GenBank/DDBJ whole genome shotgun (WGS) entry which is preliminary data.</text>
</comment>
<evidence type="ECO:0000259" key="1">
    <source>
        <dbReference type="Pfam" id="PF07727"/>
    </source>
</evidence>
<sequence>MCMFTLTISIAELKNIKEVMADHAWIKAMKEELHQLDRLKLKGMHRKSDFEEYFALVARLKAVWIFVANAAHKSFHIYQMVMKTDFLNGPLKEEVYVNQPDRFVDLDHPEEVYRLRKALYGLKQAPKAMYDELSTFLISKSFIKGTIDLTLFTISDAIVIGL</sequence>
<feature type="domain" description="Reverse transcriptase Ty1/copia-type" evidence="1">
    <location>
        <begin position="28"/>
        <end position="155"/>
    </location>
</feature>
<gene>
    <name evidence="2" type="ORF">Tco_1057785</name>
</gene>
<evidence type="ECO:0000313" key="3">
    <source>
        <dbReference type="Proteomes" id="UP001151760"/>
    </source>
</evidence>
<dbReference type="InterPro" id="IPR013103">
    <property type="entry name" value="RVT_2"/>
</dbReference>
<protein>
    <submittedName>
        <fullName evidence="2">Retrovirus-related pol polyprotein from transposon TNT 1-94</fullName>
    </submittedName>
</protein>
<dbReference type="Proteomes" id="UP001151760">
    <property type="component" value="Unassembled WGS sequence"/>
</dbReference>
<reference evidence="2" key="2">
    <citation type="submission" date="2022-01" db="EMBL/GenBank/DDBJ databases">
        <authorList>
            <person name="Yamashiro T."/>
            <person name="Shiraishi A."/>
            <person name="Satake H."/>
            <person name="Nakayama K."/>
        </authorList>
    </citation>
    <scope>NUCLEOTIDE SEQUENCE</scope>
</reference>